<comment type="similarity">
    <text evidence="1 5">Belongs to the universal ribosomal protein uL22 family.</text>
</comment>
<dbReference type="Proteomes" id="UP000774699">
    <property type="component" value="Unassembled WGS sequence"/>
</dbReference>
<keyword evidence="6" id="KW-0699">rRNA-binding</keyword>
<reference evidence="7" key="1">
    <citation type="submission" date="2019-03" db="EMBL/GenBank/DDBJ databases">
        <title>Lake Tanganyika Metagenome-Assembled Genomes (MAGs).</title>
        <authorList>
            <person name="Tran P."/>
        </authorList>
    </citation>
    <scope>NUCLEOTIDE SEQUENCE</scope>
    <source>
        <strain evidence="7">M_DeepCast_50m_m2_156</strain>
    </source>
</reference>
<dbReference type="NCBIfam" id="TIGR01038">
    <property type="entry name" value="uL22_arch_euk"/>
    <property type="match status" value="1"/>
</dbReference>
<evidence type="ECO:0000256" key="2">
    <source>
        <dbReference type="ARBA" id="ARBA00022980"/>
    </source>
</evidence>
<dbReference type="GO" id="GO:0022625">
    <property type="term" value="C:cytosolic large ribosomal subunit"/>
    <property type="evidence" value="ECO:0007669"/>
    <property type="project" value="UniProtKB-UniRule"/>
</dbReference>
<evidence type="ECO:0000313" key="7">
    <source>
        <dbReference type="EMBL" id="MBM3281835.1"/>
    </source>
</evidence>
<dbReference type="Gene3D" id="3.90.470.10">
    <property type="entry name" value="Ribosomal protein L22/L17"/>
    <property type="match status" value="1"/>
</dbReference>
<gene>
    <name evidence="7" type="primary">rplV</name>
    <name evidence="7" type="ORF">FJY86_00645</name>
</gene>
<keyword evidence="6" id="KW-0694">RNA-binding</keyword>
<dbReference type="PANTHER" id="PTHR11593">
    <property type="entry name" value="60S RIBOSOMAL PROTEIN L17"/>
    <property type="match status" value="1"/>
</dbReference>
<evidence type="ECO:0000256" key="5">
    <source>
        <dbReference type="RuleBase" id="RU004005"/>
    </source>
</evidence>
<dbReference type="InterPro" id="IPR036394">
    <property type="entry name" value="Ribosomal_uL22_sf"/>
</dbReference>
<comment type="subunit">
    <text evidence="6">Part of the 50S ribosomal subunit.</text>
</comment>
<proteinExistence type="inferred from homology"/>
<protein>
    <recommendedName>
        <fullName evidence="4 6">50S ribosomal protein L22</fullName>
    </recommendedName>
</protein>
<dbReference type="GO" id="GO:0002181">
    <property type="term" value="P:cytoplasmic translation"/>
    <property type="evidence" value="ECO:0007669"/>
    <property type="project" value="TreeGrafter"/>
</dbReference>
<dbReference type="SUPFAM" id="SSF54843">
    <property type="entry name" value="Ribosomal protein L22"/>
    <property type="match status" value="1"/>
</dbReference>
<dbReference type="Pfam" id="PF00237">
    <property type="entry name" value="Ribosomal_L22"/>
    <property type="match status" value="1"/>
</dbReference>
<keyword evidence="2 5" id="KW-0689">Ribosomal protein</keyword>
<keyword evidence="3 5" id="KW-0687">Ribonucleoprotein</keyword>
<evidence type="ECO:0000256" key="3">
    <source>
        <dbReference type="ARBA" id="ARBA00023274"/>
    </source>
</evidence>
<dbReference type="PANTHER" id="PTHR11593:SF10">
    <property type="entry name" value="60S RIBOSOMAL PROTEIN L17"/>
    <property type="match status" value="1"/>
</dbReference>
<dbReference type="InterPro" id="IPR001063">
    <property type="entry name" value="Ribosomal_uL22"/>
</dbReference>
<evidence type="ECO:0000256" key="1">
    <source>
        <dbReference type="ARBA" id="ARBA00009451"/>
    </source>
</evidence>
<evidence type="ECO:0000313" key="8">
    <source>
        <dbReference type="Proteomes" id="UP000774699"/>
    </source>
</evidence>
<sequence>MVKTNYNYAGTYDAQRMARAFSTNQAASVKYSLEISRMIKGKSLDESVKFLNDVASQKTFLPLRTYHKKVPHRKGQAIVGTKSGRYPQRTCKVWLNILNTVRANADVKGLDVKKLQIVHANATHGFQRIRNQAQGRISGKSRKSKSAHIEVIVREVR</sequence>
<name>A0A8T4C9J8_9ARCH</name>
<accession>A0A8T4C9J8</accession>
<organism evidence="7 8">
    <name type="scientific">Candidatus Iainarchaeum sp</name>
    <dbReference type="NCBI Taxonomy" id="3101447"/>
    <lineage>
        <taxon>Archaea</taxon>
        <taxon>Candidatus Iainarchaeota</taxon>
        <taxon>Candidatus Iainarchaeia</taxon>
        <taxon>Candidatus Iainarchaeales</taxon>
        <taxon>Candidatus Iainarchaeaceae</taxon>
        <taxon>Candidatus Iainarchaeum</taxon>
    </lineage>
</organism>
<comment type="function">
    <text evidence="6">This protein binds specifically to 23S rRNA. It makes multiple contacts with different domains of the 23S rRNA in the assembled 50S subunit and ribosome.</text>
</comment>
<dbReference type="InterPro" id="IPR005721">
    <property type="entry name" value="Ribosomal_uL22_euk/arc"/>
</dbReference>
<dbReference type="GO" id="GO:0019843">
    <property type="term" value="F:rRNA binding"/>
    <property type="evidence" value="ECO:0007669"/>
    <property type="project" value="UniProtKB-KW"/>
</dbReference>
<dbReference type="GO" id="GO:0003735">
    <property type="term" value="F:structural constituent of ribosome"/>
    <property type="evidence" value="ECO:0007669"/>
    <property type="project" value="UniProtKB-UniRule"/>
</dbReference>
<dbReference type="AlphaFoldDB" id="A0A8T4C9J8"/>
<evidence type="ECO:0000256" key="4">
    <source>
        <dbReference type="NCBIfam" id="TIGR01038"/>
    </source>
</evidence>
<comment type="caution">
    <text evidence="7">The sequence shown here is derived from an EMBL/GenBank/DDBJ whole genome shotgun (WGS) entry which is preliminary data.</text>
</comment>
<evidence type="ECO:0000256" key="6">
    <source>
        <dbReference type="RuleBase" id="RU004007"/>
    </source>
</evidence>
<dbReference type="EMBL" id="VGJJ01000002">
    <property type="protein sequence ID" value="MBM3281835.1"/>
    <property type="molecule type" value="Genomic_DNA"/>
</dbReference>